<dbReference type="CDD" id="cd06453">
    <property type="entry name" value="SufS_like"/>
    <property type="match status" value="1"/>
</dbReference>
<dbReference type="PANTHER" id="PTHR43586">
    <property type="entry name" value="CYSTEINE DESULFURASE"/>
    <property type="match status" value="1"/>
</dbReference>
<comment type="function">
    <text evidence="2 8">Catalyzes the removal of elemental sulfur and selenium atoms from L-cysteine, L-cystine, L-selenocysteine, and L-selenocystine to produce L-alanine.</text>
</comment>
<comment type="similarity">
    <text evidence="3 8">Belongs to the class-V pyridoxal-phosphate-dependent aminotransferase family. Csd subfamily.</text>
</comment>
<dbReference type="Gene3D" id="3.90.1150.10">
    <property type="entry name" value="Aspartate Aminotransferase, domain 1"/>
    <property type="match status" value="1"/>
</dbReference>
<evidence type="ECO:0000256" key="3">
    <source>
        <dbReference type="ARBA" id="ARBA00010447"/>
    </source>
</evidence>
<evidence type="ECO:0000256" key="6">
    <source>
        <dbReference type="ARBA" id="ARBA00050776"/>
    </source>
</evidence>
<dbReference type="InterPro" id="IPR010970">
    <property type="entry name" value="Cys_dSase_SufS"/>
</dbReference>
<evidence type="ECO:0000256" key="4">
    <source>
        <dbReference type="ARBA" id="ARBA00022679"/>
    </source>
</evidence>
<sequence>MILKNSPTEALLDVEAVRRDFPILQSSVCGKPLVYLDNAASAQKPQSVIDRLDRYYKEQNANIHRGVHFLSQEATVAYEDARKVVARFINAAEPKECIFTRNATEAVNLVASSWGRANLKAGDEIIISTMEHHANIVPWQMLRDELGVVIKVVPISDTGEFLVEDYKALFTAKTKLAALCQVSNSLGTINPAKVMVEIAHQQGVPVLLDGAQAIAHLPIDVQDLDCDFYVFSGHKLFGPTGIGVLYGKADLLSAMPPYQGGGDMIDRVTFEKTTYRGIPERFEAGTPHISGAIGLATAIEYVEQLGHEAMIAHEQSLLKEATDKLLEIPGLRIYGTAGDKVSVISFTMDGIHPNDAGTILDADGIAVRTGHHCTMPLWQRFGLEGSIRASFAFYNTREEIDLLVTGLGKVQKLLG</sequence>
<evidence type="ECO:0000256" key="8">
    <source>
        <dbReference type="RuleBase" id="RU004506"/>
    </source>
</evidence>
<comment type="catalytic activity">
    <reaction evidence="6 8">
        <text>(sulfur carrier)-H + L-cysteine = (sulfur carrier)-SH + L-alanine</text>
        <dbReference type="Rhea" id="RHEA:43892"/>
        <dbReference type="Rhea" id="RHEA-COMP:14737"/>
        <dbReference type="Rhea" id="RHEA-COMP:14739"/>
        <dbReference type="ChEBI" id="CHEBI:29917"/>
        <dbReference type="ChEBI" id="CHEBI:35235"/>
        <dbReference type="ChEBI" id="CHEBI:57972"/>
        <dbReference type="ChEBI" id="CHEBI:64428"/>
        <dbReference type="EC" id="2.8.1.7"/>
    </reaction>
</comment>
<dbReference type="KEGG" id="puo:RZN69_09785"/>
<dbReference type="EMBL" id="CP136920">
    <property type="protein sequence ID" value="WOO43378.1"/>
    <property type="molecule type" value="Genomic_DNA"/>
</dbReference>
<dbReference type="InterPro" id="IPR015424">
    <property type="entry name" value="PyrdxlP-dep_Trfase"/>
</dbReference>
<dbReference type="Gene3D" id="3.40.640.10">
    <property type="entry name" value="Type I PLP-dependent aspartate aminotransferase-like (Major domain)"/>
    <property type="match status" value="1"/>
</dbReference>
<evidence type="ECO:0000256" key="7">
    <source>
        <dbReference type="RuleBase" id="RU004504"/>
    </source>
</evidence>
<keyword evidence="4 8" id="KW-0808">Transferase</keyword>
<reference evidence="10 11" key="1">
    <citation type="submission" date="2023-10" db="EMBL/GenBank/DDBJ databases">
        <title>Rubellicoccus peritrichatus gen. nov., sp. nov., isolated from an algae of coral reef tank.</title>
        <authorList>
            <person name="Luo J."/>
        </authorList>
    </citation>
    <scope>NUCLEOTIDE SEQUENCE [LARGE SCALE GENOMIC DNA]</scope>
    <source>
        <strain evidence="10 11">CR14</strain>
    </source>
</reference>
<keyword evidence="5 8" id="KW-0663">Pyridoxal phosphate</keyword>
<protein>
    <recommendedName>
        <fullName evidence="8">Cysteine desulfurase</fullName>
        <ecNumber evidence="8">2.8.1.7</ecNumber>
    </recommendedName>
</protein>
<dbReference type="GO" id="GO:0031071">
    <property type="term" value="F:cysteine desulfurase activity"/>
    <property type="evidence" value="ECO:0007669"/>
    <property type="project" value="UniProtKB-UniRule"/>
</dbReference>
<evidence type="ECO:0000256" key="1">
    <source>
        <dbReference type="ARBA" id="ARBA00001933"/>
    </source>
</evidence>
<gene>
    <name evidence="10" type="ORF">RZN69_09785</name>
</gene>
<evidence type="ECO:0000313" key="10">
    <source>
        <dbReference type="EMBL" id="WOO43378.1"/>
    </source>
</evidence>
<evidence type="ECO:0000313" key="11">
    <source>
        <dbReference type="Proteomes" id="UP001304300"/>
    </source>
</evidence>
<proteinExistence type="inferred from homology"/>
<dbReference type="InterPro" id="IPR015421">
    <property type="entry name" value="PyrdxlP-dep_Trfase_major"/>
</dbReference>
<feature type="domain" description="Aminotransferase class V" evidence="9">
    <location>
        <begin position="34"/>
        <end position="403"/>
    </location>
</feature>
<comment type="cofactor">
    <cofactor evidence="1 7">
        <name>pyridoxal 5'-phosphate</name>
        <dbReference type="ChEBI" id="CHEBI:597326"/>
    </cofactor>
</comment>
<evidence type="ECO:0000256" key="2">
    <source>
        <dbReference type="ARBA" id="ARBA00002824"/>
    </source>
</evidence>
<dbReference type="GO" id="GO:0006534">
    <property type="term" value="P:cysteine metabolic process"/>
    <property type="evidence" value="ECO:0007669"/>
    <property type="project" value="UniProtKB-UniRule"/>
</dbReference>
<dbReference type="RefSeq" id="WP_317835928.1">
    <property type="nucleotide sequence ID" value="NZ_CP136920.1"/>
</dbReference>
<accession>A0AAQ3LGG8</accession>
<dbReference type="InterPro" id="IPR015422">
    <property type="entry name" value="PyrdxlP-dep_Trfase_small"/>
</dbReference>
<evidence type="ECO:0000259" key="9">
    <source>
        <dbReference type="Pfam" id="PF00266"/>
    </source>
</evidence>
<dbReference type="EC" id="2.8.1.7" evidence="8"/>
<organism evidence="10 11">
    <name type="scientific">Rubellicoccus peritrichatus</name>
    <dbReference type="NCBI Taxonomy" id="3080537"/>
    <lineage>
        <taxon>Bacteria</taxon>
        <taxon>Pseudomonadati</taxon>
        <taxon>Verrucomicrobiota</taxon>
        <taxon>Opitutia</taxon>
        <taxon>Puniceicoccales</taxon>
        <taxon>Cerasicoccaceae</taxon>
        <taxon>Rubellicoccus</taxon>
    </lineage>
</organism>
<dbReference type="Pfam" id="PF00266">
    <property type="entry name" value="Aminotran_5"/>
    <property type="match status" value="1"/>
</dbReference>
<keyword evidence="11" id="KW-1185">Reference proteome</keyword>
<dbReference type="PANTHER" id="PTHR43586:SF8">
    <property type="entry name" value="CYSTEINE DESULFURASE 1, CHLOROPLASTIC"/>
    <property type="match status" value="1"/>
</dbReference>
<dbReference type="InterPro" id="IPR000192">
    <property type="entry name" value="Aminotrans_V_dom"/>
</dbReference>
<dbReference type="PIRSF" id="PIRSF005572">
    <property type="entry name" value="NifS"/>
    <property type="match status" value="1"/>
</dbReference>
<dbReference type="AlphaFoldDB" id="A0AAQ3LGG8"/>
<dbReference type="Proteomes" id="UP001304300">
    <property type="component" value="Chromosome"/>
</dbReference>
<dbReference type="InterPro" id="IPR016454">
    <property type="entry name" value="Cysteine_dSase"/>
</dbReference>
<name>A0AAQ3LGG8_9BACT</name>
<dbReference type="InterPro" id="IPR020578">
    <property type="entry name" value="Aminotrans_V_PyrdxlP_BS"/>
</dbReference>
<dbReference type="GO" id="GO:0030170">
    <property type="term" value="F:pyridoxal phosphate binding"/>
    <property type="evidence" value="ECO:0007669"/>
    <property type="project" value="UniProtKB-UniRule"/>
</dbReference>
<evidence type="ECO:0000256" key="5">
    <source>
        <dbReference type="ARBA" id="ARBA00022898"/>
    </source>
</evidence>
<dbReference type="NCBIfam" id="TIGR01979">
    <property type="entry name" value="sufS"/>
    <property type="match status" value="1"/>
</dbReference>
<dbReference type="SUPFAM" id="SSF53383">
    <property type="entry name" value="PLP-dependent transferases"/>
    <property type="match status" value="1"/>
</dbReference>
<dbReference type="PROSITE" id="PS00595">
    <property type="entry name" value="AA_TRANSFER_CLASS_5"/>
    <property type="match status" value="1"/>
</dbReference>